<dbReference type="PANTHER" id="PTHR23226">
    <property type="entry name" value="ZINC FINGER AND SCAN DOMAIN-CONTAINING"/>
    <property type="match status" value="1"/>
</dbReference>
<feature type="domain" description="C2H2-type" evidence="12">
    <location>
        <begin position="291"/>
        <end position="318"/>
    </location>
</feature>
<dbReference type="AlphaFoldDB" id="A0AAD1T7H6"/>
<dbReference type="PANTHER" id="PTHR23226:SF407">
    <property type="entry name" value="GASTRULA ZINC FINGER PROTEIN XLCGF28.1-LIKE"/>
    <property type="match status" value="1"/>
</dbReference>
<sequence length="349" mass="39828">MDKDPVTEEILHLTLEIIYLLTGERYFFNTLGKDYIVVKKTSEYVSLSSNPNVFKGSPMAQNPSTVPPPPVLIHEKKHDQKILELTNQIIELLTGEVPIGCVDVTVCSFMEETKCLEENKDINKDVIKENHQPISSMDFIQDGNVSVGSDTQFVRDYIQEDVIVKELKVEEFNGISEPDIIQNYSLKNEEFPICEEVHFTDNYTPTEYHIKEESASCEAGYLKLISTPTEHPEAKYPSTHFKEEPTSCEEAEIDIYTSTKHTQTEYPSDIEEQRTETGIFHHKTQIAERRYPCSNCQRCFTSSSDLFKHQAVQKMPKPACSECGKCFSSKSNLTAHQKIHTTFKPFSCS</sequence>
<evidence type="ECO:0000256" key="6">
    <source>
        <dbReference type="ARBA" id="ARBA00022833"/>
    </source>
</evidence>
<keyword evidence="10" id="KW-0539">Nucleus</keyword>
<keyword evidence="6" id="KW-0862">Zinc</keyword>
<dbReference type="InterPro" id="IPR036236">
    <property type="entry name" value="Znf_C2H2_sf"/>
</dbReference>
<evidence type="ECO:0000313" key="13">
    <source>
        <dbReference type="EMBL" id="CAH2320985.1"/>
    </source>
</evidence>
<dbReference type="Gene3D" id="3.30.160.60">
    <property type="entry name" value="Classic Zinc Finger"/>
    <property type="match status" value="2"/>
</dbReference>
<evidence type="ECO:0000256" key="11">
    <source>
        <dbReference type="PROSITE-ProRule" id="PRU00042"/>
    </source>
</evidence>
<dbReference type="GO" id="GO:0008270">
    <property type="term" value="F:zinc ion binding"/>
    <property type="evidence" value="ECO:0007669"/>
    <property type="project" value="UniProtKB-KW"/>
</dbReference>
<name>A0AAD1T7H6_PELCU</name>
<dbReference type="Proteomes" id="UP001295444">
    <property type="component" value="Chromosome 11"/>
</dbReference>
<evidence type="ECO:0000256" key="3">
    <source>
        <dbReference type="ARBA" id="ARBA00022723"/>
    </source>
</evidence>
<evidence type="ECO:0000256" key="7">
    <source>
        <dbReference type="ARBA" id="ARBA00023015"/>
    </source>
</evidence>
<keyword evidence="5 11" id="KW-0863">Zinc-finger</keyword>
<feature type="domain" description="C2H2-type" evidence="12">
    <location>
        <begin position="318"/>
        <end position="345"/>
    </location>
</feature>
<evidence type="ECO:0000256" key="10">
    <source>
        <dbReference type="ARBA" id="ARBA00023242"/>
    </source>
</evidence>
<protein>
    <submittedName>
        <fullName evidence="13">Oocyte zinc finger -like</fullName>
    </submittedName>
</protein>
<dbReference type="SUPFAM" id="SSF57667">
    <property type="entry name" value="beta-beta-alpha zinc fingers"/>
    <property type="match status" value="2"/>
</dbReference>
<keyword evidence="4" id="KW-0677">Repeat</keyword>
<evidence type="ECO:0000256" key="9">
    <source>
        <dbReference type="ARBA" id="ARBA00023163"/>
    </source>
</evidence>
<evidence type="ECO:0000256" key="8">
    <source>
        <dbReference type="ARBA" id="ARBA00023125"/>
    </source>
</evidence>
<dbReference type="EMBL" id="OW240922">
    <property type="protein sequence ID" value="CAH2320985.1"/>
    <property type="molecule type" value="Genomic_DNA"/>
</dbReference>
<evidence type="ECO:0000256" key="5">
    <source>
        <dbReference type="ARBA" id="ARBA00022771"/>
    </source>
</evidence>
<comment type="subcellular location">
    <subcellularLocation>
        <location evidence="1">Nucleus</location>
    </subcellularLocation>
</comment>
<gene>
    <name evidence="13" type="ORF">PECUL_23A051042</name>
</gene>
<evidence type="ECO:0000256" key="2">
    <source>
        <dbReference type="ARBA" id="ARBA00006991"/>
    </source>
</evidence>
<keyword evidence="9" id="KW-0804">Transcription</keyword>
<dbReference type="GO" id="GO:0000981">
    <property type="term" value="F:DNA-binding transcription factor activity, RNA polymerase II-specific"/>
    <property type="evidence" value="ECO:0007669"/>
    <property type="project" value="TreeGrafter"/>
</dbReference>
<comment type="similarity">
    <text evidence="2">Belongs to the krueppel C2H2-type zinc-finger protein family.</text>
</comment>
<accession>A0AAD1T7H6</accession>
<keyword evidence="7" id="KW-0805">Transcription regulation</keyword>
<organism evidence="13 14">
    <name type="scientific">Pelobates cultripes</name>
    <name type="common">Western spadefoot toad</name>
    <dbReference type="NCBI Taxonomy" id="61616"/>
    <lineage>
        <taxon>Eukaryota</taxon>
        <taxon>Metazoa</taxon>
        <taxon>Chordata</taxon>
        <taxon>Craniata</taxon>
        <taxon>Vertebrata</taxon>
        <taxon>Euteleostomi</taxon>
        <taxon>Amphibia</taxon>
        <taxon>Batrachia</taxon>
        <taxon>Anura</taxon>
        <taxon>Pelobatoidea</taxon>
        <taxon>Pelobatidae</taxon>
        <taxon>Pelobates</taxon>
    </lineage>
</organism>
<dbReference type="FunFam" id="3.30.160.60:FF:000812">
    <property type="entry name" value="zinc finger protein 23 isoform X2"/>
    <property type="match status" value="1"/>
</dbReference>
<evidence type="ECO:0000256" key="1">
    <source>
        <dbReference type="ARBA" id="ARBA00004123"/>
    </source>
</evidence>
<keyword evidence="8" id="KW-0238">DNA-binding</keyword>
<evidence type="ECO:0000259" key="12">
    <source>
        <dbReference type="PROSITE" id="PS50157"/>
    </source>
</evidence>
<evidence type="ECO:0000256" key="4">
    <source>
        <dbReference type="ARBA" id="ARBA00022737"/>
    </source>
</evidence>
<keyword evidence="14" id="KW-1185">Reference proteome</keyword>
<keyword evidence="3" id="KW-0479">Metal-binding</keyword>
<dbReference type="GO" id="GO:0000978">
    <property type="term" value="F:RNA polymerase II cis-regulatory region sequence-specific DNA binding"/>
    <property type="evidence" value="ECO:0007669"/>
    <property type="project" value="TreeGrafter"/>
</dbReference>
<evidence type="ECO:0000313" key="14">
    <source>
        <dbReference type="Proteomes" id="UP001295444"/>
    </source>
</evidence>
<dbReference type="PROSITE" id="PS50157">
    <property type="entry name" value="ZINC_FINGER_C2H2_2"/>
    <property type="match status" value="2"/>
</dbReference>
<dbReference type="SMART" id="SM00355">
    <property type="entry name" value="ZnF_C2H2"/>
    <property type="match status" value="2"/>
</dbReference>
<dbReference type="GO" id="GO:0005634">
    <property type="term" value="C:nucleus"/>
    <property type="evidence" value="ECO:0007669"/>
    <property type="project" value="UniProtKB-SubCell"/>
</dbReference>
<reference evidence="13" key="1">
    <citation type="submission" date="2022-03" db="EMBL/GenBank/DDBJ databases">
        <authorList>
            <person name="Alioto T."/>
            <person name="Alioto T."/>
            <person name="Gomez Garrido J."/>
        </authorList>
    </citation>
    <scope>NUCLEOTIDE SEQUENCE</scope>
</reference>
<dbReference type="PROSITE" id="PS00028">
    <property type="entry name" value="ZINC_FINGER_C2H2_1"/>
    <property type="match status" value="1"/>
</dbReference>
<dbReference type="InterPro" id="IPR013087">
    <property type="entry name" value="Znf_C2H2_type"/>
</dbReference>
<dbReference type="Pfam" id="PF00096">
    <property type="entry name" value="zf-C2H2"/>
    <property type="match status" value="2"/>
</dbReference>
<proteinExistence type="inferred from homology"/>